<dbReference type="PANTHER" id="PTHR42929:SF5">
    <property type="entry name" value="ABC TRANSPORTER PERMEASE PROTEIN"/>
    <property type="match status" value="1"/>
</dbReference>
<dbReference type="Proteomes" id="UP000616114">
    <property type="component" value="Unassembled WGS sequence"/>
</dbReference>
<feature type="transmembrane region" description="Helical" evidence="8">
    <location>
        <begin position="261"/>
        <end position="280"/>
    </location>
</feature>
<keyword evidence="7 8" id="KW-0472">Membrane</keyword>
<dbReference type="SUPFAM" id="SSF161098">
    <property type="entry name" value="MetI-like"/>
    <property type="match status" value="1"/>
</dbReference>
<evidence type="ECO:0000256" key="8">
    <source>
        <dbReference type="RuleBase" id="RU363032"/>
    </source>
</evidence>
<feature type="domain" description="ABC transmembrane type-1" evidence="9">
    <location>
        <begin position="73"/>
        <end position="277"/>
    </location>
</feature>
<dbReference type="CDD" id="cd06261">
    <property type="entry name" value="TM_PBP2"/>
    <property type="match status" value="1"/>
</dbReference>
<evidence type="ECO:0000256" key="6">
    <source>
        <dbReference type="ARBA" id="ARBA00022989"/>
    </source>
</evidence>
<evidence type="ECO:0000313" key="10">
    <source>
        <dbReference type="EMBL" id="GGA08301.1"/>
    </source>
</evidence>
<evidence type="ECO:0000256" key="7">
    <source>
        <dbReference type="ARBA" id="ARBA00023136"/>
    </source>
</evidence>
<sequence length="296" mass="31466">MTTATRPAGSGAPPRARRGLGPYGILVLPVILIVVLCFVVPMLTVLVRAVTEPEPGLQNFAWLFASDHTLALIGRTLRLAGAATLITALIGYPYAYAMATAGPRVQAIMLLVVLLPFWTSMMVRTFAWIIILQNNGVLNAMLTGVGLPPQSLLYTQTAVLIGMCQVLMPFMVLPMVAVMRSIDMRIPLAAQTFGAPPVKAFFTVYLPMSLPGVLSGALIVFILSLGFYVTPALLGSPREQILPNALFNQIVDLLNWGQGGALAVALLVTVGLAFVLVYLVTRALGLKVNVAGGAQL</sequence>
<keyword evidence="11" id="KW-1185">Reference proteome</keyword>
<reference evidence="10" key="2">
    <citation type="submission" date="2020-09" db="EMBL/GenBank/DDBJ databases">
        <authorList>
            <person name="Sun Q."/>
            <person name="Zhou Y."/>
        </authorList>
    </citation>
    <scope>NUCLEOTIDE SEQUENCE</scope>
    <source>
        <strain evidence="10">CGMCC 1.12785</strain>
    </source>
</reference>
<comment type="subcellular location">
    <subcellularLocation>
        <location evidence="1 8">Cell membrane</location>
        <topology evidence="1 8">Multi-pass membrane protein</topology>
    </subcellularLocation>
</comment>
<name>A0A8J2TWE7_9MICO</name>
<evidence type="ECO:0000259" key="9">
    <source>
        <dbReference type="PROSITE" id="PS50928"/>
    </source>
</evidence>
<evidence type="ECO:0000256" key="1">
    <source>
        <dbReference type="ARBA" id="ARBA00004651"/>
    </source>
</evidence>
<comment type="similarity">
    <text evidence="2">Belongs to the binding-protein-dependent transport system permease family. CysTW subfamily.</text>
</comment>
<dbReference type="Gene3D" id="1.10.3720.10">
    <property type="entry name" value="MetI-like"/>
    <property type="match status" value="1"/>
</dbReference>
<feature type="transmembrane region" description="Helical" evidence="8">
    <location>
        <begin position="151"/>
        <end position="179"/>
    </location>
</feature>
<dbReference type="AlphaFoldDB" id="A0A8J2TWE7"/>
<organism evidence="10 11">
    <name type="scientific">Sediminivirga luteola</name>
    <dbReference type="NCBI Taxonomy" id="1774748"/>
    <lineage>
        <taxon>Bacteria</taxon>
        <taxon>Bacillati</taxon>
        <taxon>Actinomycetota</taxon>
        <taxon>Actinomycetes</taxon>
        <taxon>Micrococcales</taxon>
        <taxon>Brevibacteriaceae</taxon>
        <taxon>Sediminivirga</taxon>
    </lineage>
</organism>
<keyword evidence="3 8" id="KW-0813">Transport</keyword>
<keyword evidence="5 8" id="KW-0812">Transmembrane</keyword>
<evidence type="ECO:0000256" key="3">
    <source>
        <dbReference type="ARBA" id="ARBA00022448"/>
    </source>
</evidence>
<dbReference type="PROSITE" id="PS50928">
    <property type="entry name" value="ABC_TM1"/>
    <property type="match status" value="1"/>
</dbReference>
<reference evidence="10" key="1">
    <citation type="journal article" date="2014" name="Int. J. Syst. Evol. Microbiol.">
        <title>Complete genome sequence of Corynebacterium casei LMG S-19264T (=DSM 44701T), isolated from a smear-ripened cheese.</title>
        <authorList>
            <consortium name="US DOE Joint Genome Institute (JGI-PGF)"/>
            <person name="Walter F."/>
            <person name="Albersmeier A."/>
            <person name="Kalinowski J."/>
            <person name="Ruckert C."/>
        </authorList>
    </citation>
    <scope>NUCLEOTIDE SEQUENCE</scope>
    <source>
        <strain evidence="10">CGMCC 1.12785</strain>
    </source>
</reference>
<feature type="transmembrane region" description="Helical" evidence="8">
    <location>
        <begin position="25"/>
        <end position="50"/>
    </location>
</feature>
<dbReference type="EMBL" id="BMFY01000003">
    <property type="protein sequence ID" value="GGA08301.1"/>
    <property type="molecule type" value="Genomic_DNA"/>
</dbReference>
<dbReference type="GO" id="GO:0055085">
    <property type="term" value="P:transmembrane transport"/>
    <property type="evidence" value="ECO:0007669"/>
    <property type="project" value="InterPro"/>
</dbReference>
<keyword evidence="4" id="KW-1003">Cell membrane</keyword>
<evidence type="ECO:0000313" key="11">
    <source>
        <dbReference type="Proteomes" id="UP000616114"/>
    </source>
</evidence>
<gene>
    <name evidence="10" type="ORF">GCM10011333_08970</name>
</gene>
<dbReference type="RefSeq" id="WP_188549727.1">
    <property type="nucleotide sequence ID" value="NZ_BMFY01000003.1"/>
</dbReference>
<comment type="caution">
    <text evidence="10">The sequence shown here is derived from an EMBL/GenBank/DDBJ whole genome shotgun (WGS) entry which is preliminary data.</text>
</comment>
<protein>
    <submittedName>
        <fullName evidence="10">ABC transporter permease</fullName>
    </submittedName>
</protein>
<feature type="transmembrane region" description="Helical" evidence="8">
    <location>
        <begin position="107"/>
        <end position="131"/>
    </location>
</feature>
<dbReference type="PANTHER" id="PTHR42929">
    <property type="entry name" value="INNER MEMBRANE ABC TRANSPORTER PERMEASE PROTEIN YDCU-RELATED-RELATED"/>
    <property type="match status" value="1"/>
</dbReference>
<dbReference type="InterPro" id="IPR000515">
    <property type="entry name" value="MetI-like"/>
</dbReference>
<evidence type="ECO:0000256" key="5">
    <source>
        <dbReference type="ARBA" id="ARBA00022692"/>
    </source>
</evidence>
<feature type="transmembrane region" description="Helical" evidence="8">
    <location>
        <begin position="200"/>
        <end position="229"/>
    </location>
</feature>
<accession>A0A8J2TWE7</accession>
<evidence type="ECO:0000256" key="2">
    <source>
        <dbReference type="ARBA" id="ARBA00007069"/>
    </source>
</evidence>
<proteinExistence type="inferred from homology"/>
<feature type="transmembrane region" description="Helical" evidence="8">
    <location>
        <begin position="70"/>
        <end position="95"/>
    </location>
</feature>
<keyword evidence="6 8" id="KW-1133">Transmembrane helix</keyword>
<evidence type="ECO:0000256" key="4">
    <source>
        <dbReference type="ARBA" id="ARBA00022475"/>
    </source>
</evidence>
<dbReference type="GO" id="GO:0005886">
    <property type="term" value="C:plasma membrane"/>
    <property type="evidence" value="ECO:0007669"/>
    <property type="project" value="UniProtKB-SubCell"/>
</dbReference>
<dbReference type="InterPro" id="IPR035906">
    <property type="entry name" value="MetI-like_sf"/>
</dbReference>
<dbReference type="Pfam" id="PF00528">
    <property type="entry name" value="BPD_transp_1"/>
    <property type="match status" value="1"/>
</dbReference>